<sequence>MCNFCNFCNAILIDIVKMVRVSLSVSALIGAVALASAAPAPLPTVDLGYGLWSASINDTGKHPYYTFSNIRYAVPPVGDLRFRAPVPPKHRNTTVNNGSGNPICPQANPAWLLTAQAFLTGTPIENLTRPGSGSGSGGGFSLDDIPKPAAGTTEDCLFLDVYAPKSIYDAPKVENKQSGAPVLVWIYGGGYTAGSKTGSGNPATLLDSARDGDEKGIIFVALNYRLGMFGWLSGPTYQASGTANIGLHDQRLALEWVQKNIHLFGGDPNRVTVIGESAGGGSIMHQITAYGGLKGKVPFQQAIVQSPGWVPSPSNYQNEAVFQKTLSFASLIAQKQVATVDDLRNLTTEQLYYTNYAVTGLSNYGTFTYGPTVDEDFAPKLPGELLLQGQFDKSLNVMLGHNSEEGFLFASPFVTSDTTLKEYLQGSVPAILPTALDTIVTDLYPPNFDGSLPYTTQLSRTSVLVSESVFTCNTRALNLAYGNNTYSYYFRVPPGLHGEDVAYTFFNGDTSTLNQGFPVDRTVAEALQDYITSFAMNGNPNEKGVPFFPLYGGNSSTQVIDIGKLGTQITDTTANKRCAWWQEGLYY</sequence>
<dbReference type="eggNOG" id="KOG1516">
    <property type="taxonomic scope" value="Eukaryota"/>
</dbReference>
<dbReference type="FunFam" id="3.40.50.1820:FF:000499">
    <property type="entry name" value="Carboxylic ester hydrolase"/>
    <property type="match status" value="1"/>
</dbReference>
<dbReference type="SUPFAM" id="SSF53474">
    <property type="entry name" value="alpha/beta-Hydrolases"/>
    <property type="match status" value="1"/>
</dbReference>
<evidence type="ECO:0000259" key="4">
    <source>
        <dbReference type="Pfam" id="PF00135"/>
    </source>
</evidence>
<dbReference type="InterPro" id="IPR019826">
    <property type="entry name" value="Carboxylesterase_B_AS"/>
</dbReference>
<dbReference type="GeneID" id="36283710"/>
<dbReference type="InterPro" id="IPR002018">
    <property type="entry name" value="CarbesteraseB"/>
</dbReference>
<dbReference type="PROSITE" id="PS00122">
    <property type="entry name" value="CARBOXYLESTERASE_B_1"/>
    <property type="match status" value="1"/>
</dbReference>
<keyword evidence="2 3" id="KW-0378">Hydrolase</keyword>
<feature type="domain" description="Carboxylesterase type B" evidence="4">
    <location>
        <begin position="59"/>
        <end position="581"/>
    </location>
</feature>
<protein>
    <recommendedName>
        <fullName evidence="3">Carboxylic ester hydrolase</fullName>
        <ecNumber evidence="3">3.1.1.-</ecNumber>
    </recommendedName>
</protein>
<dbReference type="InterPro" id="IPR029058">
    <property type="entry name" value="AB_hydrolase_fold"/>
</dbReference>
<evidence type="ECO:0000256" key="3">
    <source>
        <dbReference type="RuleBase" id="RU361235"/>
    </source>
</evidence>
<dbReference type="GO" id="GO:0016787">
    <property type="term" value="F:hydrolase activity"/>
    <property type="evidence" value="ECO:0007669"/>
    <property type="project" value="UniProtKB-KW"/>
</dbReference>
<accession>A0A177AND0</accession>
<dbReference type="InterPro" id="IPR019819">
    <property type="entry name" value="Carboxylesterase_B_CS"/>
</dbReference>
<dbReference type="Pfam" id="PF00135">
    <property type="entry name" value="COesterase"/>
    <property type="match status" value="1"/>
</dbReference>
<dbReference type="VEuPathDB" id="FungiDB:GMDG_00651"/>
<dbReference type="PROSITE" id="PS00941">
    <property type="entry name" value="CARBOXYLESTERASE_B_2"/>
    <property type="match status" value="1"/>
</dbReference>
<comment type="similarity">
    <text evidence="1 3">Belongs to the type-B carboxylesterase/lipase family.</text>
</comment>
<dbReference type="InterPro" id="IPR050309">
    <property type="entry name" value="Type-B_Carboxylest/Lipase"/>
</dbReference>
<dbReference type="PANTHER" id="PTHR11559">
    <property type="entry name" value="CARBOXYLESTERASE"/>
    <property type="match status" value="1"/>
</dbReference>
<name>A0A177AND0_9PEZI</name>
<proteinExistence type="inferred from homology"/>
<gene>
    <name evidence="5" type="ORF">VC83_00616</name>
</gene>
<evidence type="ECO:0000256" key="2">
    <source>
        <dbReference type="ARBA" id="ARBA00022801"/>
    </source>
</evidence>
<dbReference type="EMBL" id="KV441386">
    <property type="protein sequence ID" value="OAF62992.1"/>
    <property type="molecule type" value="Genomic_DNA"/>
</dbReference>
<dbReference type="RefSeq" id="XP_024328262.1">
    <property type="nucleotide sequence ID" value="XM_024464304.1"/>
</dbReference>
<evidence type="ECO:0000313" key="5">
    <source>
        <dbReference type="EMBL" id="OAF62992.1"/>
    </source>
</evidence>
<dbReference type="ESTHER" id="psed2-l8g9b6">
    <property type="family name" value="Fungal_carboxylesterase_lipase"/>
</dbReference>
<reference evidence="5" key="1">
    <citation type="submission" date="2016-03" db="EMBL/GenBank/DDBJ databases">
        <title>Updated assembly of Pseudogymnoascus destructans, the fungus causing white-nose syndrome of bats.</title>
        <authorList>
            <person name="Palmer J.M."/>
            <person name="Drees K.P."/>
            <person name="Foster J.T."/>
            <person name="Lindner D.L."/>
        </authorList>
    </citation>
    <scope>NUCLEOTIDE SEQUENCE [LARGE SCALE GENOMIC DNA]</scope>
    <source>
        <strain evidence="5">20631-21</strain>
    </source>
</reference>
<organism evidence="5">
    <name type="scientific">Pseudogymnoascus destructans</name>
    <dbReference type="NCBI Taxonomy" id="655981"/>
    <lineage>
        <taxon>Eukaryota</taxon>
        <taxon>Fungi</taxon>
        <taxon>Dikarya</taxon>
        <taxon>Ascomycota</taxon>
        <taxon>Pezizomycotina</taxon>
        <taxon>Leotiomycetes</taxon>
        <taxon>Thelebolales</taxon>
        <taxon>Thelebolaceae</taxon>
        <taxon>Pseudogymnoascus</taxon>
    </lineage>
</organism>
<dbReference type="AlphaFoldDB" id="A0A177AND0"/>
<dbReference type="EC" id="3.1.1.-" evidence="3"/>
<dbReference type="OrthoDB" id="408631at2759"/>
<dbReference type="Proteomes" id="UP000077154">
    <property type="component" value="Unassembled WGS sequence"/>
</dbReference>
<dbReference type="Gene3D" id="3.40.50.1820">
    <property type="entry name" value="alpha/beta hydrolase"/>
    <property type="match status" value="1"/>
</dbReference>
<evidence type="ECO:0000256" key="1">
    <source>
        <dbReference type="ARBA" id="ARBA00005964"/>
    </source>
</evidence>